<feature type="region of interest" description="Disordered" evidence="1">
    <location>
        <begin position="26"/>
        <end position="100"/>
    </location>
</feature>
<proteinExistence type="predicted"/>
<feature type="compositionally biased region" description="Low complexity" evidence="1">
    <location>
        <begin position="91"/>
        <end position="100"/>
    </location>
</feature>
<gene>
    <name evidence="2" type="ORF">GCM10009759_27770</name>
</gene>
<evidence type="ECO:0000313" key="3">
    <source>
        <dbReference type="Proteomes" id="UP001500897"/>
    </source>
</evidence>
<evidence type="ECO:0000256" key="1">
    <source>
        <dbReference type="SAM" id="MobiDB-lite"/>
    </source>
</evidence>
<dbReference type="EMBL" id="BAAANS010000016">
    <property type="protein sequence ID" value="GAA2097553.1"/>
    <property type="molecule type" value="Genomic_DNA"/>
</dbReference>
<dbReference type="Proteomes" id="UP001500897">
    <property type="component" value="Unassembled WGS sequence"/>
</dbReference>
<name>A0ABN2WSL6_9ACTN</name>
<dbReference type="RefSeq" id="WP_344552326.1">
    <property type="nucleotide sequence ID" value="NZ_BAAANS010000016.1"/>
</dbReference>
<evidence type="ECO:0000313" key="2">
    <source>
        <dbReference type="EMBL" id="GAA2097553.1"/>
    </source>
</evidence>
<keyword evidence="3" id="KW-1185">Reference proteome</keyword>
<organism evidence="2 3">
    <name type="scientific">Kitasatospora saccharophila</name>
    <dbReference type="NCBI Taxonomy" id="407973"/>
    <lineage>
        <taxon>Bacteria</taxon>
        <taxon>Bacillati</taxon>
        <taxon>Actinomycetota</taxon>
        <taxon>Actinomycetes</taxon>
        <taxon>Kitasatosporales</taxon>
        <taxon>Streptomycetaceae</taxon>
        <taxon>Kitasatospora</taxon>
    </lineage>
</organism>
<accession>A0ABN2WSL6</accession>
<comment type="caution">
    <text evidence="2">The sequence shown here is derived from an EMBL/GenBank/DDBJ whole genome shotgun (WGS) entry which is preliminary data.</text>
</comment>
<feature type="compositionally biased region" description="Low complexity" evidence="1">
    <location>
        <begin position="65"/>
        <end position="76"/>
    </location>
</feature>
<sequence>MPVVSAVYAVPILVPLAIQLVRALQGNDRPDDNDGPQDSRPPVYVPSVRAEPTETAPAELPPAPTVLALPTAPAEAIPSAEPDIRPDAPAAEEGTTGAAA</sequence>
<protein>
    <submittedName>
        <fullName evidence="2">Uncharacterized protein</fullName>
    </submittedName>
</protein>
<reference evidence="2 3" key="1">
    <citation type="journal article" date="2019" name="Int. J. Syst. Evol. Microbiol.">
        <title>The Global Catalogue of Microorganisms (GCM) 10K type strain sequencing project: providing services to taxonomists for standard genome sequencing and annotation.</title>
        <authorList>
            <consortium name="The Broad Institute Genomics Platform"/>
            <consortium name="The Broad Institute Genome Sequencing Center for Infectious Disease"/>
            <person name="Wu L."/>
            <person name="Ma J."/>
        </authorList>
    </citation>
    <scope>NUCLEOTIDE SEQUENCE [LARGE SCALE GENOMIC DNA]</scope>
    <source>
        <strain evidence="2 3">JCM 14559</strain>
    </source>
</reference>